<accession>A0A1S2M8V7</accession>
<dbReference type="Proteomes" id="UP000180057">
    <property type="component" value="Unassembled WGS sequence"/>
</dbReference>
<name>A0A1S2M8V7_9BACI</name>
<gene>
    <name evidence="2" type="ORF">BKP45_07620</name>
</gene>
<sequence length="78" mass="8942">MSKNKALVIISILLFVITVIFTIVSDFTSNPTFFKVALLIVITLQFISIIEKRRDNKKFLFEGVAICAFLIVLIFRVF</sequence>
<keyword evidence="1" id="KW-0812">Transmembrane</keyword>
<dbReference type="RefSeq" id="WP_071389140.1">
    <property type="nucleotide sequence ID" value="NZ_MLQS01000003.1"/>
</dbReference>
<feature type="transmembrane region" description="Helical" evidence="1">
    <location>
        <begin position="33"/>
        <end position="50"/>
    </location>
</feature>
<feature type="transmembrane region" description="Helical" evidence="1">
    <location>
        <begin position="59"/>
        <end position="77"/>
    </location>
</feature>
<proteinExistence type="predicted"/>
<keyword evidence="1" id="KW-1133">Transmembrane helix</keyword>
<feature type="transmembrane region" description="Helical" evidence="1">
    <location>
        <begin position="7"/>
        <end position="27"/>
    </location>
</feature>
<dbReference type="OrthoDB" id="9860125at2"/>
<dbReference type="STRING" id="472963.BKP45_07620"/>
<reference evidence="2 3" key="1">
    <citation type="submission" date="2016-10" db="EMBL/GenBank/DDBJ databases">
        <title>Draft genome sequences of four alkaliphilic bacteria belonging to the Anaerobacillus genus.</title>
        <authorList>
            <person name="Bassil N.M."/>
            <person name="Lloyd J.R."/>
        </authorList>
    </citation>
    <scope>NUCLEOTIDE SEQUENCE [LARGE SCALE GENOMIC DNA]</scope>
    <source>
        <strain evidence="2 3">DSM 22531</strain>
    </source>
</reference>
<dbReference type="AlphaFoldDB" id="A0A1S2M8V7"/>
<keyword evidence="3" id="KW-1185">Reference proteome</keyword>
<organism evidence="2 3">
    <name type="scientific">Anaerobacillus alkalidiazotrophicus</name>
    <dbReference type="NCBI Taxonomy" id="472963"/>
    <lineage>
        <taxon>Bacteria</taxon>
        <taxon>Bacillati</taxon>
        <taxon>Bacillota</taxon>
        <taxon>Bacilli</taxon>
        <taxon>Bacillales</taxon>
        <taxon>Bacillaceae</taxon>
        <taxon>Anaerobacillus</taxon>
    </lineage>
</organism>
<evidence type="ECO:0000313" key="2">
    <source>
        <dbReference type="EMBL" id="OIJ20960.1"/>
    </source>
</evidence>
<protein>
    <recommendedName>
        <fullName evidence="4">DUF3953 domain-containing protein</fullName>
    </recommendedName>
</protein>
<comment type="caution">
    <text evidence="2">The sequence shown here is derived from an EMBL/GenBank/DDBJ whole genome shotgun (WGS) entry which is preliminary data.</text>
</comment>
<evidence type="ECO:0000256" key="1">
    <source>
        <dbReference type="SAM" id="Phobius"/>
    </source>
</evidence>
<evidence type="ECO:0000313" key="3">
    <source>
        <dbReference type="Proteomes" id="UP000180057"/>
    </source>
</evidence>
<keyword evidence="1" id="KW-0472">Membrane</keyword>
<dbReference type="EMBL" id="MLQS01000003">
    <property type="protein sequence ID" value="OIJ20960.1"/>
    <property type="molecule type" value="Genomic_DNA"/>
</dbReference>
<evidence type="ECO:0008006" key="4">
    <source>
        <dbReference type="Google" id="ProtNLM"/>
    </source>
</evidence>